<dbReference type="Pfam" id="PF14223">
    <property type="entry name" value="Retrotran_gag_2"/>
    <property type="match status" value="1"/>
</dbReference>
<dbReference type="PANTHER" id="PTHR47481:SF10">
    <property type="entry name" value="COPIA-LIKE POLYPROTEIN_RETROTRANSPOSON"/>
    <property type="match status" value="1"/>
</dbReference>
<evidence type="ECO:0000313" key="2">
    <source>
        <dbReference type="EMBL" id="KAK5818044.1"/>
    </source>
</evidence>
<sequence>MTDNREENRRKTSSKKRRKGEKKQDGTTTGEGEKVVGSPHVDNRGCELQGFLEGTLSASPRFVASPEGALTPNPDASVFNQQDKLLASWLISTISSSLLSCFTSAKSACEIWSTANRLFATSTGAKISRMKHDLHSTKKGDLIVKEYVAKIQNICALLAASGSAVSEAEKVEVVSVGLSSDFDAVLTLASFSTEPLPFQ</sequence>
<comment type="caution">
    <text evidence="2">The sequence shown here is derived from an EMBL/GenBank/DDBJ whole genome shotgun (WGS) entry which is preliminary data.</text>
</comment>
<evidence type="ECO:0000256" key="1">
    <source>
        <dbReference type="SAM" id="MobiDB-lite"/>
    </source>
</evidence>
<dbReference type="PANTHER" id="PTHR47481">
    <property type="match status" value="1"/>
</dbReference>
<proteinExistence type="predicted"/>
<keyword evidence="3" id="KW-1185">Reference proteome</keyword>
<feature type="compositionally biased region" description="Basic and acidic residues" evidence="1">
    <location>
        <begin position="1"/>
        <end position="10"/>
    </location>
</feature>
<name>A0ABR0P9T1_GOSAR</name>
<protein>
    <submittedName>
        <fullName evidence="2">Uncharacterized protein</fullName>
    </submittedName>
</protein>
<dbReference type="EMBL" id="JARKNE010000007">
    <property type="protein sequence ID" value="KAK5818044.1"/>
    <property type="molecule type" value="Genomic_DNA"/>
</dbReference>
<gene>
    <name evidence="2" type="ORF">PVK06_022975</name>
</gene>
<evidence type="ECO:0000313" key="3">
    <source>
        <dbReference type="Proteomes" id="UP001358586"/>
    </source>
</evidence>
<feature type="region of interest" description="Disordered" evidence="1">
    <location>
        <begin position="1"/>
        <end position="42"/>
    </location>
</feature>
<reference evidence="2 3" key="1">
    <citation type="submission" date="2023-03" db="EMBL/GenBank/DDBJ databases">
        <title>WGS of Gossypium arboreum.</title>
        <authorList>
            <person name="Yu D."/>
        </authorList>
    </citation>
    <scope>NUCLEOTIDE SEQUENCE [LARGE SCALE GENOMIC DNA]</scope>
    <source>
        <tissue evidence="2">Leaf</tissue>
    </source>
</reference>
<accession>A0ABR0P9T1</accession>
<dbReference type="Proteomes" id="UP001358586">
    <property type="component" value="Chromosome 7"/>
</dbReference>
<organism evidence="2 3">
    <name type="scientific">Gossypium arboreum</name>
    <name type="common">Tree cotton</name>
    <name type="synonym">Gossypium nanking</name>
    <dbReference type="NCBI Taxonomy" id="29729"/>
    <lineage>
        <taxon>Eukaryota</taxon>
        <taxon>Viridiplantae</taxon>
        <taxon>Streptophyta</taxon>
        <taxon>Embryophyta</taxon>
        <taxon>Tracheophyta</taxon>
        <taxon>Spermatophyta</taxon>
        <taxon>Magnoliopsida</taxon>
        <taxon>eudicotyledons</taxon>
        <taxon>Gunneridae</taxon>
        <taxon>Pentapetalae</taxon>
        <taxon>rosids</taxon>
        <taxon>malvids</taxon>
        <taxon>Malvales</taxon>
        <taxon>Malvaceae</taxon>
        <taxon>Malvoideae</taxon>
        <taxon>Gossypium</taxon>
    </lineage>
</organism>
<feature type="compositionally biased region" description="Basic residues" evidence="1">
    <location>
        <begin position="11"/>
        <end position="21"/>
    </location>
</feature>